<evidence type="ECO:0000313" key="2">
    <source>
        <dbReference type="EMBL" id="KGG50800.1"/>
    </source>
</evidence>
<protein>
    <submittedName>
        <fullName evidence="2">Uncharacterized protein</fullName>
    </submittedName>
</protein>
<feature type="region of interest" description="Disordered" evidence="1">
    <location>
        <begin position="26"/>
        <end position="53"/>
    </location>
</feature>
<dbReference type="HOGENOM" id="CLU_2306758_0_0_1"/>
<organism evidence="2 3">
    <name type="scientific">Mitosporidium daphniae</name>
    <dbReference type="NCBI Taxonomy" id="1485682"/>
    <lineage>
        <taxon>Eukaryota</taxon>
        <taxon>Fungi</taxon>
        <taxon>Fungi incertae sedis</taxon>
        <taxon>Microsporidia</taxon>
        <taxon>Mitosporidium</taxon>
    </lineage>
</organism>
<reference evidence="2 3" key="1">
    <citation type="submission" date="2014-04" db="EMBL/GenBank/DDBJ databases">
        <title>A new species of microsporidia sheds light on the evolution of extreme parasitism.</title>
        <authorList>
            <person name="Haag K.L."/>
            <person name="James T.Y."/>
            <person name="Larsson R."/>
            <person name="Schaer T.M."/>
            <person name="Refardt D."/>
            <person name="Pombert J.-F."/>
            <person name="Ebert D."/>
        </authorList>
    </citation>
    <scope>NUCLEOTIDE SEQUENCE [LARGE SCALE GENOMIC DNA]</scope>
    <source>
        <strain evidence="2 3">UGP3</strain>
        <tissue evidence="2">Spores</tissue>
    </source>
</reference>
<evidence type="ECO:0000313" key="3">
    <source>
        <dbReference type="Proteomes" id="UP000029725"/>
    </source>
</evidence>
<name>A0A098VPB1_9MICR</name>
<accession>A0A098VPB1</accession>
<dbReference type="VEuPathDB" id="MicrosporidiaDB:DI09_55p170"/>
<evidence type="ECO:0000256" key="1">
    <source>
        <dbReference type="SAM" id="MobiDB-lite"/>
    </source>
</evidence>
<sequence>MKGKQQNSSQKFPLISGMLQQFLSQGREPILNGYNDQQNTNPEAHGLPNTSRQAKLRQTLEPNADIERLCEIADAIRDTTFPDIANILGEIYKKLEQAHI</sequence>
<dbReference type="AlphaFoldDB" id="A0A098VPB1"/>
<proteinExistence type="predicted"/>
<comment type="caution">
    <text evidence="2">The sequence shown here is derived from an EMBL/GenBank/DDBJ whole genome shotgun (WGS) entry which is preliminary data.</text>
</comment>
<dbReference type="Proteomes" id="UP000029725">
    <property type="component" value="Unassembled WGS sequence"/>
</dbReference>
<dbReference type="RefSeq" id="XP_013237227.1">
    <property type="nucleotide sequence ID" value="XM_013381773.1"/>
</dbReference>
<dbReference type="EMBL" id="JMKJ01000510">
    <property type="protein sequence ID" value="KGG50800.1"/>
    <property type="molecule type" value="Genomic_DNA"/>
</dbReference>
<keyword evidence="3" id="KW-1185">Reference proteome</keyword>
<feature type="compositionally biased region" description="Polar residues" evidence="1">
    <location>
        <begin position="34"/>
        <end position="53"/>
    </location>
</feature>
<gene>
    <name evidence="2" type="ORF">DI09_55p170</name>
</gene>
<dbReference type="GeneID" id="25260318"/>